<evidence type="ECO:0000313" key="3">
    <source>
        <dbReference type="Proteomes" id="UP000831817"/>
    </source>
</evidence>
<gene>
    <name evidence="2" type="ORF">MTTB_11570</name>
</gene>
<keyword evidence="3" id="KW-1185">Reference proteome</keyword>
<reference evidence="2 3" key="1">
    <citation type="submission" date="2022-04" db="EMBL/GenBank/DDBJ databases">
        <title>Complete genome of Methanothermobacter tenebrarum strain RMAS.</title>
        <authorList>
            <person name="Nakamura K."/>
            <person name="Oshima K."/>
            <person name="Hattori M."/>
            <person name="Kamagata Y."/>
            <person name="Takamizawa K."/>
        </authorList>
    </citation>
    <scope>NUCLEOTIDE SEQUENCE [LARGE SCALE GENOMIC DNA]</scope>
    <source>
        <strain evidence="2 3">RMAS</strain>
    </source>
</reference>
<proteinExistence type="predicted"/>
<dbReference type="EMBL" id="AP025698">
    <property type="protein sequence ID" value="BDH79778.1"/>
    <property type="molecule type" value="Genomic_DNA"/>
</dbReference>
<protein>
    <submittedName>
        <fullName evidence="2">Class III signal peptide-containing protein</fullName>
    </submittedName>
</protein>
<organism evidence="2 3">
    <name type="scientific">Methanothermobacter tenebrarum</name>
    <dbReference type="NCBI Taxonomy" id="680118"/>
    <lineage>
        <taxon>Archaea</taxon>
        <taxon>Methanobacteriati</taxon>
        <taxon>Methanobacteriota</taxon>
        <taxon>Methanomada group</taxon>
        <taxon>Methanobacteria</taxon>
        <taxon>Methanobacteriales</taxon>
        <taxon>Methanobacteriaceae</taxon>
        <taxon>Methanothermobacter</taxon>
    </lineage>
</organism>
<keyword evidence="1" id="KW-0812">Transmembrane</keyword>
<evidence type="ECO:0000256" key="1">
    <source>
        <dbReference type="SAM" id="Phobius"/>
    </source>
</evidence>
<dbReference type="InterPro" id="IPR007166">
    <property type="entry name" value="Class3_signal_pept_motif"/>
</dbReference>
<dbReference type="RefSeq" id="WP_345893996.1">
    <property type="nucleotide sequence ID" value="NZ_AP025698.1"/>
</dbReference>
<sequence>MIFDEKGQGAAEYVLLFGAVIIFAILALGIYYSYFKDQSPFSSSEDLKNVRENVARNR</sequence>
<feature type="transmembrane region" description="Helical" evidence="1">
    <location>
        <begin position="13"/>
        <end position="34"/>
    </location>
</feature>
<dbReference type="GeneID" id="71965682"/>
<dbReference type="Pfam" id="PF04021">
    <property type="entry name" value="Class_IIIsignal"/>
    <property type="match status" value="1"/>
</dbReference>
<dbReference type="Proteomes" id="UP000831817">
    <property type="component" value="Chromosome"/>
</dbReference>
<accession>A0ABM7YEN9</accession>
<evidence type="ECO:0000313" key="2">
    <source>
        <dbReference type="EMBL" id="BDH79778.1"/>
    </source>
</evidence>
<keyword evidence="1" id="KW-0472">Membrane</keyword>
<keyword evidence="1" id="KW-1133">Transmembrane helix</keyword>
<name>A0ABM7YEN9_9EURY</name>